<sequence>MKQSQQNLVRREMDPGSEQPLIIEDLQHEKISKQLTNVFTQYLFIGTTVIVQTNDFGCQFVVRLIQVKSLVQNSDINLSCYKSRIFTTVFQLQYYNAVSSYLAQLLFVIYFPILLISVEIKICYLNNKIAKLQ</sequence>
<dbReference type="Proteomes" id="UP001642409">
    <property type="component" value="Unassembled WGS sequence"/>
</dbReference>
<keyword evidence="1" id="KW-1133">Transmembrane helix</keyword>
<dbReference type="EMBL" id="CAXDID020000002">
    <property type="protein sequence ID" value="CAL5971499.1"/>
    <property type="molecule type" value="Genomic_DNA"/>
</dbReference>
<feature type="transmembrane region" description="Helical" evidence="1">
    <location>
        <begin position="101"/>
        <end position="124"/>
    </location>
</feature>
<evidence type="ECO:0000313" key="2">
    <source>
        <dbReference type="EMBL" id="CAL5971499.1"/>
    </source>
</evidence>
<gene>
    <name evidence="2" type="ORF">HINF_LOCUS1439</name>
</gene>
<keyword evidence="1" id="KW-0812">Transmembrane</keyword>
<proteinExistence type="predicted"/>
<keyword evidence="3" id="KW-1185">Reference proteome</keyword>
<comment type="caution">
    <text evidence="2">The sequence shown here is derived from an EMBL/GenBank/DDBJ whole genome shotgun (WGS) entry which is preliminary data.</text>
</comment>
<reference evidence="2 3" key="1">
    <citation type="submission" date="2024-07" db="EMBL/GenBank/DDBJ databases">
        <authorList>
            <person name="Akdeniz Z."/>
        </authorList>
    </citation>
    <scope>NUCLEOTIDE SEQUENCE [LARGE SCALE GENOMIC DNA]</scope>
</reference>
<keyword evidence="1" id="KW-0472">Membrane</keyword>
<evidence type="ECO:0000313" key="3">
    <source>
        <dbReference type="Proteomes" id="UP001642409"/>
    </source>
</evidence>
<organism evidence="2 3">
    <name type="scientific">Hexamita inflata</name>
    <dbReference type="NCBI Taxonomy" id="28002"/>
    <lineage>
        <taxon>Eukaryota</taxon>
        <taxon>Metamonada</taxon>
        <taxon>Diplomonadida</taxon>
        <taxon>Hexamitidae</taxon>
        <taxon>Hexamitinae</taxon>
        <taxon>Hexamita</taxon>
    </lineage>
</organism>
<name>A0ABP1GPG7_9EUKA</name>
<protein>
    <submittedName>
        <fullName evidence="2">Hypothetical_protein</fullName>
    </submittedName>
</protein>
<accession>A0ABP1GPG7</accession>
<evidence type="ECO:0000256" key="1">
    <source>
        <dbReference type="SAM" id="Phobius"/>
    </source>
</evidence>